<proteinExistence type="predicted"/>
<organism evidence="1 2">
    <name type="scientific">Cotesia typhae</name>
    <dbReference type="NCBI Taxonomy" id="2053667"/>
    <lineage>
        <taxon>Eukaryota</taxon>
        <taxon>Metazoa</taxon>
        <taxon>Ecdysozoa</taxon>
        <taxon>Arthropoda</taxon>
        <taxon>Hexapoda</taxon>
        <taxon>Insecta</taxon>
        <taxon>Pterygota</taxon>
        <taxon>Neoptera</taxon>
        <taxon>Endopterygota</taxon>
        <taxon>Hymenoptera</taxon>
        <taxon>Apocrita</taxon>
        <taxon>Ichneumonoidea</taxon>
        <taxon>Braconidae</taxon>
        <taxon>Microgastrinae</taxon>
        <taxon>Cotesia</taxon>
    </lineage>
</organism>
<comment type="caution">
    <text evidence="1">The sequence shown here is derived from an EMBL/GenBank/DDBJ whole genome shotgun (WGS) entry which is preliminary data.</text>
</comment>
<dbReference type="Proteomes" id="UP000729913">
    <property type="component" value="Unassembled WGS sequence"/>
</dbReference>
<keyword evidence="2" id="KW-1185">Reference proteome</keyword>
<reference evidence="1" key="2">
    <citation type="submission" date="2021-04" db="EMBL/GenBank/DDBJ databases">
        <title>Genome-wide patterns of bracovirus chromosomal integration into multiple host tissues during parasitism.</title>
        <authorList>
            <person name="Chebbi M.A.C."/>
        </authorList>
    </citation>
    <scope>NUCLEOTIDE SEQUENCE</scope>
    <source>
        <tissue evidence="1">Whole body</tissue>
    </source>
</reference>
<sequence>MPEISTGKYVQLSKRVFVPNEWPVKGLESFFLKLAKLVIDDVTSDRVIVLQVQNIPTILVCHGEGEETKYFFQRITNPGQTGAYVIDVVISTMDNLSETNSMVSDDSSKTSENYISDTDEGISVDNYNIVMHQSENRTAYYFVLIQEK</sequence>
<evidence type="ECO:0000313" key="1">
    <source>
        <dbReference type="EMBL" id="KAG8040273.1"/>
    </source>
</evidence>
<reference evidence="1" key="1">
    <citation type="submission" date="2020-03" db="EMBL/GenBank/DDBJ databases">
        <authorList>
            <person name="Chebbi M.A."/>
            <person name="Drezen J.M."/>
        </authorList>
    </citation>
    <scope>NUCLEOTIDE SEQUENCE</scope>
    <source>
        <tissue evidence="1">Whole body</tissue>
    </source>
</reference>
<protein>
    <submittedName>
        <fullName evidence="1">Uncharacterized protein</fullName>
    </submittedName>
</protein>
<accession>A0A8J5QT08</accession>
<gene>
    <name evidence="1" type="ORF">G9C98_000844</name>
</gene>
<dbReference type="AlphaFoldDB" id="A0A8J5QT08"/>
<dbReference type="OrthoDB" id="7686918at2759"/>
<dbReference type="EMBL" id="JAAOIC020000023">
    <property type="protein sequence ID" value="KAG8040273.1"/>
    <property type="molecule type" value="Genomic_DNA"/>
</dbReference>
<name>A0A8J5QT08_9HYME</name>
<evidence type="ECO:0000313" key="2">
    <source>
        <dbReference type="Proteomes" id="UP000729913"/>
    </source>
</evidence>